<dbReference type="KEGG" id="ema:C1192_21505"/>
<evidence type="ECO:0000313" key="1">
    <source>
        <dbReference type="EMBL" id="MCR6675807.1"/>
    </source>
</evidence>
<dbReference type="Proteomes" id="UP001206878">
    <property type="component" value="Unassembled WGS sequence"/>
</dbReference>
<protein>
    <submittedName>
        <fullName evidence="1">Uncharacterized protein</fullName>
    </submittedName>
</protein>
<sequence>MLEGLTKENHNTIGFVIDALLSGAISKEELRAWATTVIKDNDISDIPDYMFELVDFDASAFHLYEVIGFICDWNDSASQSKALYGIALKRGVVLGEECSPESALKALKKHPEIEQHFRKIFPFINF</sequence>
<dbReference type="RefSeq" id="WP_038355692.1">
    <property type="nucleotide sequence ID" value="NZ_CP025979.1"/>
</dbReference>
<comment type="caution">
    <text evidence="1">The sequence shown here is derived from an EMBL/GenBank/DDBJ whole genome shotgun (WGS) entry which is preliminary data.</text>
</comment>
<gene>
    <name evidence="1" type="ORF">NVV43_09315</name>
</gene>
<dbReference type="EMBL" id="JANPXH010000007">
    <property type="protein sequence ID" value="MCR6675807.1"/>
    <property type="molecule type" value="Genomic_DNA"/>
</dbReference>
<reference evidence="1" key="1">
    <citation type="submission" date="2022-07" db="EMBL/GenBank/DDBJ databases">
        <title>Diversity of ethanolamine utilization by human commensal Escherichia coli.</title>
        <authorList>
            <person name="Jubelin G."/>
        </authorList>
    </citation>
    <scope>NUCLEOTIDE SEQUENCE</scope>
    <source>
        <strain evidence="1">S1</strain>
    </source>
</reference>
<evidence type="ECO:0000313" key="2">
    <source>
        <dbReference type="Proteomes" id="UP001206878"/>
    </source>
</evidence>
<organism evidence="1 2">
    <name type="scientific">Escherichia marmotae</name>
    <dbReference type="NCBI Taxonomy" id="1499973"/>
    <lineage>
        <taxon>Bacteria</taxon>
        <taxon>Pseudomonadati</taxon>
        <taxon>Pseudomonadota</taxon>
        <taxon>Gammaproteobacteria</taxon>
        <taxon>Enterobacterales</taxon>
        <taxon>Enterobacteriaceae</taxon>
        <taxon>Escherichia</taxon>
    </lineage>
</organism>
<dbReference type="AlphaFoldDB" id="A0AAW5MSG5"/>
<accession>A0AAW5MSG5</accession>
<name>A0AAW5MSG5_9ESCH</name>
<proteinExistence type="predicted"/>